<feature type="compositionally biased region" description="Basic and acidic residues" evidence="1">
    <location>
        <begin position="138"/>
        <end position="152"/>
    </location>
</feature>
<sequence>MTVYDPYAAVLDASSPLPSSPSPSSSRPSTSSSHGPVAQQGEKSLEPTPSQQQHHHRCPPPPYSPTFRQHPSLRTTLFEPSSFDDGVVVRRLEGQALDLTTPPPSSPTSTHSSTAVPDPNAPPVSPIRRSVTFSTADHPGRADKEDHDDKTTAVHHSRPSSRSHSVERGIPHGKNAANTAGSTRQM</sequence>
<reference evidence="2 3" key="1">
    <citation type="journal article" date="2019" name="Sci. Rep.">
        <title>A multi-omics analysis of the grapevine pathogen Lasiodiplodia theobromae reveals that temperature affects the expression of virulence- and pathogenicity-related genes.</title>
        <authorList>
            <person name="Felix C."/>
            <person name="Meneses R."/>
            <person name="Goncalves M.F.M."/>
            <person name="Tilleman L."/>
            <person name="Duarte A.S."/>
            <person name="Jorrin-Novo J.V."/>
            <person name="Van de Peer Y."/>
            <person name="Deforce D."/>
            <person name="Van Nieuwerburgh F."/>
            <person name="Esteves A.C."/>
            <person name="Alves A."/>
        </authorList>
    </citation>
    <scope>NUCLEOTIDE SEQUENCE [LARGE SCALE GENOMIC DNA]</scope>
    <source>
        <strain evidence="2 3">LA-SOL3</strain>
    </source>
</reference>
<accession>A0A5N5DSZ2</accession>
<dbReference type="Proteomes" id="UP000325902">
    <property type="component" value="Unassembled WGS sequence"/>
</dbReference>
<feature type="compositionally biased region" description="Polar residues" evidence="1">
    <location>
        <begin position="66"/>
        <end position="79"/>
    </location>
</feature>
<feature type="compositionally biased region" description="Polar residues" evidence="1">
    <location>
        <begin position="176"/>
        <end position="186"/>
    </location>
</feature>
<dbReference type="OrthoDB" id="10534174at2759"/>
<feature type="compositionally biased region" description="Low complexity" evidence="1">
    <location>
        <begin position="14"/>
        <end position="33"/>
    </location>
</feature>
<dbReference type="EMBL" id="VCHE01000002">
    <property type="protein sequence ID" value="KAB2580810.1"/>
    <property type="molecule type" value="Genomic_DNA"/>
</dbReference>
<feature type="region of interest" description="Disordered" evidence="1">
    <location>
        <begin position="1"/>
        <end position="186"/>
    </location>
</feature>
<organism evidence="2 3">
    <name type="scientific">Lasiodiplodia theobromae</name>
    <dbReference type="NCBI Taxonomy" id="45133"/>
    <lineage>
        <taxon>Eukaryota</taxon>
        <taxon>Fungi</taxon>
        <taxon>Dikarya</taxon>
        <taxon>Ascomycota</taxon>
        <taxon>Pezizomycotina</taxon>
        <taxon>Dothideomycetes</taxon>
        <taxon>Dothideomycetes incertae sedis</taxon>
        <taxon>Botryosphaeriales</taxon>
        <taxon>Botryosphaeriaceae</taxon>
        <taxon>Lasiodiplodia</taxon>
    </lineage>
</organism>
<evidence type="ECO:0000313" key="3">
    <source>
        <dbReference type="Proteomes" id="UP000325902"/>
    </source>
</evidence>
<dbReference type="AlphaFoldDB" id="A0A5N5DSZ2"/>
<evidence type="ECO:0000313" key="2">
    <source>
        <dbReference type="EMBL" id="KAB2580810.1"/>
    </source>
</evidence>
<comment type="caution">
    <text evidence="2">The sequence shown here is derived from an EMBL/GenBank/DDBJ whole genome shotgun (WGS) entry which is preliminary data.</text>
</comment>
<gene>
    <name evidence="2" type="ORF">DBV05_g621</name>
</gene>
<name>A0A5N5DSZ2_9PEZI</name>
<keyword evidence="3" id="KW-1185">Reference proteome</keyword>
<evidence type="ECO:0000256" key="1">
    <source>
        <dbReference type="SAM" id="MobiDB-lite"/>
    </source>
</evidence>
<protein>
    <submittedName>
        <fullName evidence="2">Uncharacterized protein</fullName>
    </submittedName>
</protein>
<proteinExistence type="predicted"/>